<comment type="similarity">
    <text evidence="3">Belongs to the disease resistance NB-LRR family.</text>
</comment>
<feature type="compositionally biased region" description="Low complexity" evidence="11">
    <location>
        <begin position="143"/>
        <end position="152"/>
    </location>
</feature>
<feature type="domain" description="Disease resistance protein winged helix" evidence="13">
    <location>
        <begin position="422"/>
        <end position="491"/>
    </location>
</feature>
<feature type="region of interest" description="Disordered" evidence="11">
    <location>
        <begin position="133"/>
        <end position="156"/>
    </location>
</feature>
<name>A0AA38W7R6_9ASTR</name>
<dbReference type="Pfam" id="PF23559">
    <property type="entry name" value="WHD_DRP"/>
    <property type="match status" value="2"/>
</dbReference>
<evidence type="ECO:0000313" key="14">
    <source>
        <dbReference type="EMBL" id="KAJ9551662.1"/>
    </source>
</evidence>
<dbReference type="Gene3D" id="1.10.8.430">
    <property type="entry name" value="Helical domain of apoptotic protease-activating factors"/>
    <property type="match status" value="2"/>
</dbReference>
<evidence type="ECO:0000259" key="12">
    <source>
        <dbReference type="Pfam" id="PF00931"/>
    </source>
</evidence>
<dbReference type="InterPro" id="IPR036388">
    <property type="entry name" value="WH-like_DNA-bd_sf"/>
</dbReference>
<evidence type="ECO:0000256" key="1">
    <source>
        <dbReference type="ARBA" id="ARBA00002074"/>
    </source>
</evidence>
<dbReference type="Gene3D" id="1.10.10.10">
    <property type="entry name" value="Winged helix-like DNA-binding domain superfamily/Winged helix DNA-binding domain"/>
    <property type="match status" value="2"/>
</dbReference>
<evidence type="ECO:0000256" key="9">
    <source>
        <dbReference type="ARBA" id="ARBA00022821"/>
    </source>
</evidence>
<evidence type="ECO:0000256" key="11">
    <source>
        <dbReference type="SAM" id="MobiDB-lite"/>
    </source>
</evidence>
<feature type="domain" description="NB-ARC" evidence="12">
    <location>
        <begin position="168"/>
        <end position="337"/>
    </location>
</feature>
<dbReference type="GO" id="GO:0043531">
    <property type="term" value="F:ADP binding"/>
    <property type="evidence" value="ECO:0007669"/>
    <property type="project" value="InterPro"/>
</dbReference>
<keyword evidence="4" id="KW-0963">Cytoplasm</keyword>
<keyword evidence="8" id="KW-0547">Nucleotide-binding</keyword>
<dbReference type="InterPro" id="IPR042197">
    <property type="entry name" value="Apaf_helical"/>
</dbReference>
<dbReference type="Gene3D" id="1.20.5.4130">
    <property type="match status" value="2"/>
</dbReference>
<dbReference type="PANTHER" id="PTHR23155:SF1152">
    <property type="entry name" value="AAA+ ATPASE DOMAIN-CONTAINING PROTEIN"/>
    <property type="match status" value="1"/>
</dbReference>
<dbReference type="Pfam" id="PF00931">
    <property type="entry name" value="NB-ARC"/>
    <property type="match status" value="2"/>
</dbReference>
<evidence type="ECO:0000256" key="5">
    <source>
        <dbReference type="ARBA" id="ARBA00022614"/>
    </source>
</evidence>
<dbReference type="FunFam" id="3.40.50.300:FF:001091">
    <property type="entry name" value="Probable disease resistance protein At1g61300"/>
    <property type="match status" value="2"/>
</dbReference>
<dbReference type="Gene3D" id="3.40.50.300">
    <property type="entry name" value="P-loop containing nucleotide triphosphate hydrolases"/>
    <property type="match status" value="2"/>
</dbReference>
<evidence type="ECO:0000256" key="4">
    <source>
        <dbReference type="ARBA" id="ARBA00022490"/>
    </source>
</evidence>
<keyword evidence="7" id="KW-0677">Repeat</keyword>
<reference evidence="14" key="1">
    <citation type="submission" date="2023-03" db="EMBL/GenBank/DDBJ databases">
        <title>Chromosome-scale reference genome and RAD-based genetic map of yellow starthistle (Centaurea solstitialis) reveal putative structural variation and QTLs associated with invader traits.</title>
        <authorList>
            <person name="Reatini B."/>
            <person name="Cang F.A."/>
            <person name="Jiang Q."/>
            <person name="Mckibben M.T.W."/>
            <person name="Barker M.S."/>
            <person name="Rieseberg L.H."/>
            <person name="Dlugosch K.M."/>
        </authorList>
    </citation>
    <scope>NUCLEOTIDE SEQUENCE</scope>
    <source>
        <strain evidence="14">CAN-66</strain>
        <tissue evidence="14">Leaf</tissue>
    </source>
</reference>
<keyword evidence="9" id="KW-0611">Plant defense</keyword>
<keyword evidence="6" id="KW-0381">Hypersensitive response</keyword>
<keyword evidence="15" id="KW-1185">Reference proteome</keyword>
<protein>
    <submittedName>
        <fullName evidence="14">Uncharacterized protein</fullName>
    </submittedName>
</protein>
<dbReference type="Proteomes" id="UP001172457">
    <property type="component" value="Chromosome 4"/>
</dbReference>
<dbReference type="InterPro" id="IPR027417">
    <property type="entry name" value="P-loop_NTPase"/>
</dbReference>
<dbReference type="SUPFAM" id="SSF52058">
    <property type="entry name" value="L domain-like"/>
    <property type="match status" value="1"/>
</dbReference>
<dbReference type="EMBL" id="JARYMX010000004">
    <property type="protein sequence ID" value="KAJ9551662.1"/>
    <property type="molecule type" value="Genomic_DNA"/>
</dbReference>
<evidence type="ECO:0000256" key="6">
    <source>
        <dbReference type="ARBA" id="ARBA00022667"/>
    </source>
</evidence>
<accession>A0AA38W7R6</accession>
<evidence type="ECO:0000259" key="13">
    <source>
        <dbReference type="Pfam" id="PF23559"/>
    </source>
</evidence>
<keyword evidence="10" id="KW-0067">ATP-binding</keyword>
<dbReference type="FunFam" id="1.10.10.10:FF:000322">
    <property type="entry name" value="Probable disease resistance protein At1g63360"/>
    <property type="match status" value="2"/>
</dbReference>
<evidence type="ECO:0000256" key="10">
    <source>
        <dbReference type="ARBA" id="ARBA00022840"/>
    </source>
</evidence>
<evidence type="ECO:0000256" key="7">
    <source>
        <dbReference type="ARBA" id="ARBA00022737"/>
    </source>
</evidence>
<dbReference type="GO" id="GO:0005524">
    <property type="term" value="F:ATP binding"/>
    <property type="evidence" value="ECO:0007669"/>
    <property type="project" value="UniProtKB-KW"/>
</dbReference>
<organism evidence="14 15">
    <name type="scientific">Centaurea solstitialis</name>
    <name type="common">yellow star-thistle</name>
    <dbReference type="NCBI Taxonomy" id="347529"/>
    <lineage>
        <taxon>Eukaryota</taxon>
        <taxon>Viridiplantae</taxon>
        <taxon>Streptophyta</taxon>
        <taxon>Embryophyta</taxon>
        <taxon>Tracheophyta</taxon>
        <taxon>Spermatophyta</taxon>
        <taxon>Magnoliopsida</taxon>
        <taxon>eudicotyledons</taxon>
        <taxon>Gunneridae</taxon>
        <taxon>Pentapetalae</taxon>
        <taxon>asterids</taxon>
        <taxon>campanulids</taxon>
        <taxon>Asterales</taxon>
        <taxon>Asteraceae</taxon>
        <taxon>Carduoideae</taxon>
        <taxon>Cardueae</taxon>
        <taxon>Centaureinae</taxon>
        <taxon>Centaurea</taxon>
    </lineage>
</organism>
<dbReference type="InterPro" id="IPR002182">
    <property type="entry name" value="NB-ARC"/>
</dbReference>
<feature type="domain" description="NB-ARC" evidence="12">
    <location>
        <begin position="887"/>
        <end position="1053"/>
    </location>
</feature>
<proteinExistence type="inferred from homology"/>
<dbReference type="InterPro" id="IPR032675">
    <property type="entry name" value="LRR_dom_sf"/>
</dbReference>
<evidence type="ECO:0000256" key="3">
    <source>
        <dbReference type="ARBA" id="ARBA00008894"/>
    </source>
</evidence>
<dbReference type="InterPro" id="IPR058922">
    <property type="entry name" value="WHD_DRP"/>
</dbReference>
<evidence type="ECO:0000313" key="15">
    <source>
        <dbReference type="Proteomes" id="UP001172457"/>
    </source>
</evidence>
<evidence type="ECO:0000256" key="8">
    <source>
        <dbReference type="ARBA" id="ARBA00022741"/>
    </source>
</evidence>
<evidence type="ECO:0000256" key="2">
    <source>
        <dbReference type="ARBA" id="ARBA00004496"/>
    </source>
</evidence>
<keyword evidence="5" id="KW-0433">Leucine-rich repeat</keyword>
<gene>
    <name evidence="14" type="ORF">OSB04_015707</name>
</gene>
<dbReference type="GO" id="GO:0009626">
    <property type="term" value="P:plant-type hypersensitive response"/>
    <property type="evidence" value="ECO:0007669"/>
    <property type="project" value="UniProtKB-KW"/>
</dbReference>
<dbReference type="GO" id="GO:0051607">
    <property type="term" value="P:defense response to virus"/>
    <property type="evidence" value="ECO:0007669"/>
    <property type="project" value="UniProtKB-ARBA"/>
</dbReference>
<feature type="domain" description="Disease resistance protein winged helix" evidence="13">
    <location>
        <begin position="1138"/>
        <end position="1207"/>
    </location>
</feature>
<comment type="caution">
    <text evidence="14">The sequence shown here is derived from an EMBL/GenBank/DDBJ whole genome shotgun (WGS) entry which is preliminary data.</text>
</comment>
<comment type="subcellular location">
    <subcellularLocation>
        <location evidence="2">Cytoplasm</location>
    </subcellularLocation>
</comment>
<dbReference type="SUPFAM" id="SSF52540">
    <property type="entry name" value="P-loop containing nucleoside triphosphate hydrolases"/>
    <property type="match status" value="2"/>
</dbReference>
<dbReference type="PRINTS" id="PR00364">
    <property type="entry name" value="DISEASERSIST"/>
</dbReference>
<dbReference type="PANTHER" id="PTHR23155">
    <property type="entry name" value="DISEASE RESISTANCE PROTEIN RP"/>
    <property type="match status" value="1"/>
</dbReference>
<dbReference type="Gene3D" id="3.80.10.10">
    <property type="entry name" value="Ribonuclease Inhibitor"/>
    <property type="match status" value="1"/>
</dbReference>
<dbReference type="InterPro" id="IPR044974">
    <property type="entry name" value="Disease_R_plants"/>
</dbReference>
<comment type="function">
    <text evidence="1">Confers resistance to late blight (Phytophthora infestans) races carrying the avirulence gene Avr1. Resistance proteins guard the plant against pathogens that contain an appropriate avirulence protein via an indirect interaction with this avirulence protein. That triggers a defense system including the hypersensitive response, which restricts the pathogen growth.</text>
</comment>
<sequence>MVNADLRMLMDDLKKLIHGNHHPLFNNNPMILSERPQFQLLYQELDSIIQTLSNIHEDHHHHHNPEKVINLKKRFKDAAKEAHDSIDRFLSPIYILSLDLKDVMRSIESIKVELTTINIDDMKMVPAPRINSLKTQSAHDAAGTSTSGTRSRLGTRKPSEEYVVGLDHDVEIIRDKLTEDTKQLSFVSIVGMGGLGKTTLAAKLFNDSFLKYHFHIRAWATVSQTYAKRDLLIQILTSIGVQDDLEKDHDSKLHEKLHKKLMGRRYLIVIDDIWSIEAWDNLRLFFPHENTGCRILLTTRINEVALHVKPHGYVHSLPCLTEEESWELLKLKVFHGDECPKWSIKPGMQIVKRCEGLPLSLVVMAGVLAKEAMSQDLWQNIAYSVRSSYGVSDQKECMETLALSYHHLPDHLRECFLYLGGFTNHFRINVREVIWLWVAEGFIEEVGNRSLEDTAKAYLKELIMRNLVMIAKRNEIGDVKACKLHDLVRELCVQKAKEEGFFLKIDSPRSSSQLLEGITYKQHRIFTNQNVNILKIPYSLTEATRTLLCFHVYAHWLESIPHSFALLRVLNIQRLQMCDIPERLELLVHLRDGLGNFQKYFPNIKKLAVYGATDDECHFELLPYLENLKLTGKGLQGDIATLEHIEINKCNMSLVESVQRIQREQHDMGNSELKITVDGMELSFYLPQQGSLQMFMGYLKQIINCNDIPFINNNPMILCERPQFQLLYLELGSIIQPLSDIHQHHHHHELEKLRNLKKRFKHVAEEAQDTIDLFLSAIHLRNIRHSRRSAVSKTSLDLFLSGLHFTNGGLSPRSDVFNTSLDLNKVLKSIESIKVELMTINIGGMKMDSSSRINHAKTQSVASSTRKRTGKMKPSLEEIVVGLDHDAEIIRDKLTEDTRQLCVVSIVGMGGLGKTTLATKLFNDPFIKYHFHIRAWATVSETYVRRDLLIQILVSIGVPQGLDQASDSQLCEKLHKKLMGRKYLIVIDDIWSIEAWDDLKIFFPHDNTASRILLTSRQNEVALHVKPYGFVHSLPCLTQEESWELLKKKVFHGDGCPEWFIKPGRHIARKCHGLPLSVVVMAGVLAQEPTNQDLWDEVACSVSSYIVGDQKGCLETLALSYYHLPDNLRECFLYLGGFPEDFRINVKGVVRLWVAEGFIEKDGNRSLEDTAKGYLINLINRNLVIVARRNEIGDVKEFKLHDLVRELCGQKAKEEGFFLKIDSTTSSSQLPEGIGYEQRRIFTNQSVNILNMPHSLTRTVRTVWYFDVNQHTLESIPRCFVLLRVLDIQNCLEHDFPQGFSSLVHLRYLAIWCSDLVNLRHLWSNSLLRLPYIEKPMNLHSISMVKFKDGVDIFQKCFPNIRKLVLCDCVDFHNYSKYLELLPYLENLKLMVRRETTLLLGPIAYPATLKKLSLLRCDLPWSDMSIIQLLPNLEVLKIKDSFRRTGGRWDACEQQFRQLKLLKLKQLNIIQWAASSTSFPRLKQLTLHSCTYLEEIPLEIGEIATLELIEIRCCSKSVVESVNRIQEEQHDEGNYELKIIVDRKELS</sequence>